<dbReference type="EC" id="7.4.2.8" evidence="12"/>
<dbReference type="SUPFAM" id="SSF52540">
    <property type="entry name" value="P-loop containing nucleoside triphosphate hydrolases"/>
    <property type="match status" value="2"/>
</dbReference>
<dbReference type="GO" id="GO:0031522">
    <property type="term" value="C:cell envelope Sec protein transport complex"/>
    <property type="evidence" value="ECO:0007669"/>
    <property type="project" value="TreeGrafter"/>
</dbReference>
<feature type="binding site" evidence="12">
    <location>
        <begin position="125"/>
        <end position="129"/>
    </location>
    <ligand>
        <name>ATP</name>
        <dbReference type="ChEBI" id="CHEBI:30616"/>
    </ligand>
</feature>
<feature type="domain" description="Helicase C-terminal" evidence="15">
    <location>
        <begin position="439"/>
        <end position="610"/>
    </location>
</feature>
<comment type="similarity">
    <text evidence="2 12">Belongs to the SecA family.</text>
</comment>
<dbReference type="InterPro" id="IPR001650">
    <property type="entry name" value="Helicase_C-like"/>
</dbReference>
<keyword evidence="3 12" id="KW-0813">Transport</keyword>
<dbReference type="InterPro" id="IPR036266">
    <property type="entry name" value="SecA_Wing/Scaffold_sf"/>
</dbReference>
<dbReference type="PROSITE" id="PS51192">
    <property type="entry name" value="HELICASE_ATP_BIND_1"/>
    <property type="match status" value="1"/>
</dbReference>
<feature type="binding site" evidence="12">
    <location>
        <position position="107"/>
    </location>
    <ligand>
        <name>ATP</name>
        <dbReference type="ChEBI" id="CHEBI:30616"/>
    </ligand>
</feature>
<feature type="domain" description="SecA family profile" evidence="16">
    <location>
        <begin position="26"/>
        <end position="596"/>
    </location>
</feature>
<dbReference type="InterPro" id="IPR011130">
    <property type="entry name" value="SecA_preprotein_X-link_dom"/>
</dbReference>
<dbReference type="PROSITE" id="PS51194">
    <property type="entry name" value="HELICASE_CTER"/>
    <property type="match status" value="1"/>
</dbReference>
<dbReference type="GO" id="GO:0043952">
    <property type="term" value="P:protein transport by the Sec complex"/>
    <property type="evidence" value="ECO:0007669"/>
    <property type="project" value="TreeGrafter"/>
</dbReference>
<evidence type="ECO:0000259" key="14">
    <source>
        <dbReference type="PROSITE" id="PS51192"/>
    </source>
</evidence>
<dbReference type="Gene3D" id="1.10.3060.10">
    <property type="entry name" value="Helical scaffold and wing domains of SecA"/>
    <property type="match status" value="1"/>
</dbReference>
<dbReference type="PANTHER" id="PTHR30612">
    <property type="entry name" value="SECA INNER MEMBRANE COMPONENT OF SEC PROTEIN SECRETION SYSTEM"/>
    <property type="match status" value="1"/>
</dbReference>
<evidence type="ECO:0000256" key="1">
    <source>
        <dbReference type="ARBA" id="ARBA00004170"/>
    </source>
</evidence>
<evidence type="ECO:0000313" key="18">
    <source>
        <dbReference type="Proteomes" id="UP000034150"/>
    </source>
</evidence>
<organism evidence="17 18">
    <name type="scientific">Mycolicibacterium obuense</name>
    <dbReference type="NCBI Taxonomy" id="1807"/>
    <lineage>
        <taxon>Bacteria</taxon>
        <taxon>Bacillati</taxon>
        <taxon>Actinomycetota</taxon>
        <taxon>Actinomycetes</taxon>
        <taxon>Mycobacteriales</taxon>
        <taxon>Mycobacteriaceae</taxon>
        <taxon>Mycolicibacterium</taxon>
    </lineage>
</organism>
<dbReference type="GO" id="GO:0008564">
    <property type="term" value="F:protein-exporting ATPase activity"/>
    <property type="evidence" value="ECO:0007669"/>
    <property type="project" value="UniProtKB-EC"/>
</dbReference>
<dbReference type="OrthoDB" id="9805579at2"/>
<dbReference type="NCBIfam" id="TIGR04221">
    <property type="entry name" value="SecA2_Mycobac"/>
    <property type="match status" value="1"/>
</dbReference>
<evidence type="ECO:0000256" key="2">
    <source>
        <dbReference type="ARBA" id="ARBA00007650"/>
    </source>
</evidence>
<dbReference type="GO" id="GO:0005524">
    <property type="term" value="F:ATP binding"/>
    <property type="evidence" value="ECO:0007669"/>
    <property type="project" value="UniProtKB-UniRule"/>
</dbReference>
<feature type="binding site" evidence="12">
    <location>
        <position position="514"/>
    </location>
    <ligand>
        <name>ATP</name>
        <dbReference type="ChEBI" id="CHEBI:30616"/>
    </ligand>
</feature>
<evidence type="ECO:0000259" key="15">
    <source>
        <dbReference type="PROSITE" id="PS51194"/>
    </source>
</evidence>
<comment type="subcellular location">
    <subcellularLocation>
        <location evidence="12">Cell membrane</location>
        <topology evidence="12">Peripheral membrane protein</topology>
        <orientation evidence="12">Cytoplasmic side</orientation>
    </subcellularLocation>
    <subcellularLocation>
        <location evidence="12">Cytoplasm</location>
    </subcellularLocation>
    <subcellularLocation>
        <location evidence="1">Membrane</location>
        <topology evidence="1">Peripheral membrane protein</topology>
    </subcellularLocation>
    <text evidence="12">Distribution is 50-50.</text>
</comment>
<evidence type="ECO:0000256" key="4">
    <source>
        <dbReference type="ARBA" id="ARBA00022475"/>
    </source>
</evidence>
<comment type="subunit">
    <text evidence="12">Monomer and homodimer. Part of the essential Sec protein translocation apparatus which comprises SecA, SecYEG and auxiliary proteins SecDF. Other proteins may also be involved.</text>
</comment>
<dbReference type="SMART" id="SM00957">
    <property type="entry name" value="SecA_DEAD"/>
    <property type="match status" value="1"/>
</dbReference>
<dbReference type="SUPFAM" id="SSF81886">
    <property type="entry name" value="Helical scaffold and wing domains of SecA"/>
    <property type="match status" value="1"/>
</dbReference>
<keyword evidence="7 12" id="KW-0067">ATP-binding</keyword>
<dbReference type="CDD" id="cd18803">
    <property type="entry name" value="SF2_C_secA"/>
    <property type="match status" value="1"/>
</dbReference>
<keyword evidence="11 12" id="KW-0472">Membrane</keyword>
<evidence type="ECO:0000256" key="11">
    <source>
        <dbReference type="ARBA" id="ARBA00023136"/>
    </source>
</evidence>
<dbReference type="GO" id="GO:0005886">
    <property type="term" value="C:plasma membrane"/>
    <property type="evidence" value="ECO:0007669"/>
    <property type="project" value="UniProtKB-SubCell"/>
</dbReference>
<dbReference type="Pfam" id="PF01043">
    <property type="entry name" value="SecA_PP_bind"/>
    <property type="match status" value="1"/>
</dbReference>
<dbReference type="InterPro" id="IPR036670">
    <property type="entry name" value="SecA_X-link_sf"/>
</dbReference>
<evidence type="ECO:0000256" key="13">
    <source>
        <dbReference type="SAM" id="MobiDB-lite"/>
    </source>
</evidence>
<dbReference type="PATRIC" id="fig|1807.13.peg.5223"/>
<dbReference type="InterPro" id="IPR011115">
    <property type="entry name" value="SecA_DEAD"/>
</dbReference>
<evidence type="ECO:0000256" key="5">
    <source>
        <dbReference type="ARBA" id="ARBA00022490"/>
    </source>
</evidence>
<dbReference type="InterPro" id="IPR044722">
    <property type="entry name" value="SecA_SF2_C"/>
</dbReference>
<evidence type="ECO:0000256" key="7">
    <source>
        <dbReference type="ARBA" id="ARBA00022840"/>
    </source>
</evidence>
<dbReference type="InterPro" id="IPR011116">
    <property type="entry name" value="SecA_Wing/Scaffold"/>
</dbReference>
<dbReference type="FunFam" id="3.40.50.300:FF:000429">
    <property type="entry name" value="Preprotein translocase subunit SecA"/>
    <property type="match status" value="1"/>
</dbReference>
<evidence type="ECO:0000256" key="10">
    <source>
        <dbReference type="ARBA" id="ARBA00023010"/>
    </source>
</evidence>
<dbReference type="InterPro" id="IPR020937">
    <property type="entry name" value="SecA_CS"/>
</dbReference>
<dbReference type="Proteomes" id="UP000034150">
    <property type="component" value="Unassembled WGS sequence"/>
</dbReference>
<dbReference type="PANTHER" id="PTHR30612:SF0">
    <property type="entry name" value="CHLOROPLAST PROTEIN-TRANSPORTING ATPASE"/>
    <property type="match status" value="1"/>
</dbReference>
<dbReference type="InterPro" id="IPR027417">
    <property type="entry name" value="P-loop_NTPase"/>
</dbReference>
<keyword evidence="5 12" id="KW-0963">Cytoplasm</keyword>
<protein>
    <recommendedName>
        <fullName evidence="12">Protein translocase subunit SecA</fullName>
        <ecNumber evidence="12">7.4.2.8</ecNumber>
    </recommendedName>
</protein>
<dbReference type="EMBL" id="LAUZ02000092">
    <property type="protein sequence ID" value="KKE99719.1"/>
    <property type="molecule type" value="Genomic_DNA"/>
</dbReference>
<dbReference type="PROSITE" id="PS51196">
    <property type="entry name" value="SECA_MOTOR_DEAD"/>
    <property type="match status" value="1"/>
</dbReference>
<evidence type="ECO:0000259" key="16">
    <source>
        <dbReference type="PROSITE" id="PS51196"/>
    </source>
</evidence>
<evidence type="ECO:0000256" key="6">
    <source>
        <dbReference type="ARBA" id="ARBA00022741"/>
    </source>
</evidence>
<evidence type="ECO:0000256" key="8">
    <source>
        <dbReference type="ARBA" id="ARBA00022927"/>
    </source>
</evidence>
<dbReference type="InterPro" id="IPR026389">
    <property type="entry name" value="SecA_Actinobact-type"/>
</dbReference>
<dbReference type="CDD" id="cd17928">
    <property type="entry name" value="DEXDc_SecA"/>
    <property type="match status" value="1"/>
</dbReference>
<comment type="caution">
    <text evidence="17">The sequence shown here is derived from an EMBL/GenBank/DDBJ whole genome shotgun (WGS) entry which is preliminary data.</text>
</comment>
<dbReference type="AlphaFoldDB" id="A0A0M2JRW7"/>
<evidence type="ECO:0000256" key="3">
    <source>
        <dbReference type="ARBA" id="ARBA00022448"/>
    </source>
</evidence>
<comment type="catalytic activity">
    <reaction evidence="12">
        <text>ATP + H2O + cellular proteinSide 1 = ADP + phosphate + cellular proteinSide 2.</text>
        <dbReference type="EC" id="7.4.2.8"/>
    </reaction>
</comment>
<dbReference type="GO" id="GO:0006605">
    <property type="term" value="P:protein targeting"/>
    <property type="evidence" value="ECO:0007669"/>
    <property type="project" value="UniProtKB-UniRule"/>
</dbReference>
<name>A0A0M2JRW7_9MYCO</name>
<reference evidence="17 18" key="1">
    <citation type="journal article" date="2015" name="Genome Announc.">
        <title>Draft Genome Sequence of Mycobacterium obuense Strain UC1, Isolated from Patient Sputum.</title>
        <authorList>
            <person name="Greninger A.L."/>
            <person name="Cunningham G."/>
            <person name="Hsu E.D."/>
            <person name="Yu J.M."/>
            <person name="Chiu C.Y."/>
            <person name="Miller S."/>
        </authorList>
    </citation>
    <scope>NUCLEOTIDE SEQUENCE [LARGE SCALE GENOMIC DNA]</scope>
    <source>
        <strain evidence="17 18">UC1</strain>
    </source>
</reference>
<dbReference type="GO" id="GO:0017038">
    <property type="term" value="P:protein import"/>
    <property type="evidence" value="ECO:0007669"/>
    <property type="project" value="InterPro"/>
</dbReference>
<dbReference type="InterPro" id="IPR000185">
    <property type="entry name" value="SecA"/>
</dbReference>
<keyword evidence="10 12" id="KW-0811">Translocation</keyword>
<evidence type="ECO:0000256" key="12">
    <source>
        <dbReference type="HAMAP-Rule" id="MF_01382"/>
    </source>
</evidence>
<keyword evidence="4 12" id="KW-1003">Cell membrane</keyword>
<evidence type="ECO:0000256" key="9">
    <source>
        <dbReference type="ARBA" id="ARBA00022967"/>
    </source>
</evidence>
<accession>A0A0M2JRW7</accession>
<proteinExistence type="inferred from homology"/>
<dbReference type="Pfam" id="PF07516">
    <property type="entry name" value="SecA_SW"/>
    <property type="match status" value="1"/>
</dbReference>
<dbReference type="STRING" id="1807.MOBUDSM44075_04114"/>
<dbReference type="Pfam" id="PF07517">
    <property type="entry name" value="SecA_DEAD"/>
    <property type="match status" value="1"/>
</dbReference>
<dbReference type="InterPro" id="IPR014001">
    <property type="entry name" value="Helicase_ATP-bd"/>
</dbReference>
<dbReference type="Gene3D" id="3.40.50.300">
    <property type="entry name" value="P-loop containing nucleotide triphosphate hydrolases"/>
    <property type="match status" value="3"/>
</dbReference>
<dbReference type="PRINTS" id="PR00906">
    <property type="entry name" value="SECA"/>
</dbReference>
<dbReference type="SMART" id="SM00958">
    <property type="entry name" value="SecA_PP_bind"/>
    <property type="match status" value="1"/>
</dbReference>
<evidence type="ECO:0000313" key="17">
    <source>
        <dbReference type="EMBL" id="KKE99719.1"/>
    </source>
</evidence>
<keyword evidence="18" id="KW-1185">Reference proteome</keyword>
<dbReference type="PROSITE" id="PS01312">
    <property type="entry name" value="SECA"/>
    <property type="match status" value="1"/>
</dbReference>
<dbReference type="HAMAP" id="MF_01382">
    <property type="entry name" value="SecA"/>
    <property type="match status" value="1"/>
</dbReference>
<dbReference type="GO" id="GO:0005829">
    <property type="term" value="C:cytosol"/>
    <property type="evidence" value="ECO:0007669"/>
    <property type="project" value="TreeGrafter"/>
</dbReference>
<comment type="function">
    <text evidence="12">Part of the Sec protein translocase complex. Interacts with the SecYEG preprotein conducting channel. Has a central role in coupling the hydrolysis of ATP to the transfer of proteins into and across the cell membrane, serving as an ATP-driven molecular motor driving the stepwise translocation of polypeptide chains across the membrane.</text>
</comment>
<sequence>MARTSSKTSAEKSAPAPAKKPSGRLSGRFWKLLGASTDRNQNRSMEQVQAAAEFDAKAADLDDEKLTKAATLLQLDDLADSADIPQFLAIAREASERATGLRAFDVQLLGAQRMLAGDVVEMATGEGKTLSGAIAAAGYALAGRSVHVITINDYLARRDAEWMAPLIEALGLTIGWITADSTAEERRAAYQCNVTYASVNEIGFDVLRDQLVTDVADLVSPNPDVALIDEADSVLVDEALVPLVLAGTSHREAPRLDLIRYVGELVDGVDWATDAEGRNVHLTESGAQKIEAKLGGIDLYSEEHVATTLTEINVALHAHVLLQRDVHYIVRDDAVHLINASRGRIATLQRWPDGLQAAVEAKEGIETTETGEVLDTITVQALINRYPTVCGMTGTALAAGEQLRQFYKLGVSPIPPNTPNIREDEPDRVYVTAAARNDAVLEHITEVHESGQPILVGTRDVAESEDLHRRLVKAGIPAVVLNAKNDEEEAAVIAEAGQLGAVTVSTQMAGRGTDIRLGGSDESQHDAVAELGGLHVIGTGRHHTERLDNQLRGRAGRQGDPGSTVFFSSWEDDVVVSHLDAGKLPLDCDSDGKVLSTKAATLLEHAQRVAEGRLLDVHANTWRYNQLIAQQRAILVERRDALLRTATAREELAALSPERYESLLEELGDEGEAKLEKICRLIMLYHLDRGWADHLAYLADIRESIHLRALGRQNPLDEFHRLAVDAFGSLAADAIEAAQQTFDTAASIEDEPGVDLSKLARPTSTWTYMVHDNPLNDDTLSALSLPGVFR</sequence>
<dbReference type="GO" id="GO:0065002">
    <property type="term" value="P:intracellular protein transmembrane transport"/>
    <property type="evidence" value="ECO:0007669"/>
    <property type="project" value="UniProtKB-UniRule"/>
</dbReference>
<keyword evidence="8 12" id="KW-0653">Protein transport</keyword>
<gene>
    <name evidence="12 17" type="primary">secA</name>
    <name evidence="17" type="synonym">azi</name>
    <name evidence="17" type="synonym">div</name>
    <name evidence="17" type="ORF">WN67_22600</name>
</gene>
<dbReference type="SUPFAM" id="SSF81767">
    <property type="entry name" value="Pre-protein crosslinking domain of SecA"/>
    <property type="match status" value="1"/>
</dbReference>
<dbReference type="Pfam" id="PF21090">
    <property type="entry name" value="P-loop_SecA"/>
    <property type="match status" value="1"/>
</dbReference>
<feature type="region of interest" description="Disordered" evidence="13">
    <location>
        <begin position="1"/>
        <end position="26"/>
    </location>
</feature>
<dbReference type="Gene3D" id="3.90.1440.10">
    <property type="entry name" value="SecA, preprotein cross-linking domain"/>
    <property type="match status" value="1"/>
</dbReference>
<dbReference type="InterPro" id="IPR014018">
    <property type="entry name" value="SecA_motor_DEAD"/>
</dbReference>
<keyword evidence="6 12" id="KW-0547">Nucleotide-binding</keyword>
<feature type="compositionally biased region" description="Low complexity" evidence="13">
    <location>
        <begin position="1"/>
        <end position="20"/>
    </location>
</feature>
<keyword evidence="9 12" id="KW-1278">Translocase</keyword>
<feature type="domain" description="Helicase ATP-binding" evidence="14">
    <location>
        <begin position="109"/>
        <end position="248"/>
    </location>
</feature>